<reference evidence="2 3" key="1">
    <citation type="submission" date="2017-06" db="EMBL/GenBank/DDBJ databases">
        <authorList>
            <person name="Kim H.J."/>
            <person name="Triplett B.A."/>
        </authorList>
    </citation>
    <scope>NUCLEOTIDE SEQUENCE [LARGE SCALE GENOMIC DNA]</scope>
    <source>
        <strain evidence="2 3">DSM 14713</strain>
    </source>
</reference>
<evidence type="ECO:0000313" key="2">
    <source>
        <dbReference type="EMBL" id="ATB33033.1"/>
    </source>
</evidence>
<sequence>MARSSPFDNPGKDVNNVKADDVLTPRRQQELEALTAELAKFRSPKQVRRRGA</sequence>
<dbReference type="EMBL" id="CP022163">
    <property type="protein sequence ID" value="ATB33033.1"/>
    <property type="molecule type" value="Genomic_DNA"/>
</dbReference>
<dbReference type="KEGG" id="mbd:MEBOL_006522"/>
<gene>
    <name evidence="2" type="ORF">MEBOL_006522</name>
</gene>
<dbReference type="AlphaFoldDB" id="A0A250IP47"/>
<evidence type="ECO:0000313" key="3">
    <source>
        <dbReference type="Proteomes" id="UP000217289"/>
    </source>
</evidence>
<protein>
    <submittedName>
        <fullName evidence="2">Uncharacterized protein</fullName>
    </submittedName>
</protein>
<keyword evidence="3" id="KW-1185">Reference proteome</keyword>
<dbReference type="Proteomes" id="UP000217289">
    <property type="component" value="Chromosome"/>
</dbReference>
<organism evidence="2 3">
    <name type="scientific">Melittangium boletus DSM 14713</name>
    <dbReference type="NCBI Taxonomy" id="1294270"/>
    <lineage>
        <taxon>Bacteria</taxon>
        <taxon>Pseudomonadati</taxon>
        <taxon>Myxococcota</taxon>
        <taxon>Myxococcia</taxon>
        <taxon>Myxococcales</taxon>
        <taxon>Cystobacterineae</taxon>
        <taxon>Archangiaceae</taxon>
        <taxon>Melittangium</taxon>
    </lineage>
</organism>
<feature type="region of interest" description="Disordered" evidence="1">
    <location>
        <begin position="1"/>
        <end position="23"/>
    </location>
</feature>
<proteinExistence type="predicted"/>
<evidence type="ECO:0000256" key="1">
    <source>
        <dbReference type="SAM" id="MobiDB-lite"/>
    </source>
</evidence>
<name>A0A250IP47_9BACT</name>
<accession>A0A250IP47</accession>